<dbReference type="Pfam" id="PF24800">
    <property type="entry name" value="DUF7702"/>
    <property type="match status" value="1"/>
</dbReference>
<feature type="transmembrane region" description="Helical" evidence="2">
    <location>
        <begin position="66"/>
        <end position="88"/>
    </location>
</feature>
<evidence type="ECO:0000313" key="5">
    <source>
        <dbReference type="Proteomes" id="UP000184546"/>
    </source>
</evidence>
<feature type="transmembrane region" description="Helical" evidence="2">
    <location>
        <begin position="39"/>
        <end position="60"/>
    </location>
</feature>
<evidence type="ECO:0000256" key="1">
    <source>
        <dbReference type="SAM" id="MobiDB-lite"/>
    </source>
</evidence>
<sequence length="308" mass="34096">MAIDYRHGISILELIVYIPTLFTALWMAFRHGFTRSSGWIFFVIFSLARIIGSCCYLATINNPTSVDLYVAWAVCTSIGVSPLTWACIGLLSRANDSIQRKSGHALHPLLFKVTGLITIVGMILGIVGQTKSTSPTEGLYNSKTKAGLVLYLIAWVGLCILLLLISLRYQRIEEGEHRLLLAVGISIPLLFVRILYSLLSAFAQKPEFSSLSGNVTIQLCMSVLEEIAIVFVCLGIGLTLSVRPAFEPFQANTQDAPMLESQAQPDSDMSSMEYDSAKPERRYKKRRGGPITQLVGLAVDEINYRRQK</sequence>
<keyword evidence="2" id="KW-0472">Membrane</keyword>
<reference evidence="5" key="1">
    <citation type="journal article" date="2017" name="Genome Biol.">
        <title>Comparative genomics reveals high biological diversity and specific adaptations in the industrially and medically important fungal genus Aspergillus.</title>
        <authorList>
            <person name="de Vries R.P."/>
            <person name="Riley R."/>
            <person name="Wiebenga A."/>
            <person name="Aguilar-Osorio G."/>
            <person name="Amillis S."/>
            <person name="Uchima C.A."/>
            <person name="Anderluh G."/>
            <person name="Asadollahi M."/>
            <person name="Askin M."/>
            <person name="Barry K."/>
            <person name="Battaglia E."/>
            <person name="Bayram O."/>
            <person name="Benocci T."/>
            <person name="Braus-Stromeyer S.A."/>
            <person name="Caldana C."/>
            <person name="Canovas D."/>
            <person name="Cerqueira G.C."/>
            <person name="Chen F."/>
            <person name="Chen W."/>
            <person name="Choi C."/>
            <person name="Clum A."/>
            <person name="Dos Santos R.A."/>
            <person name="Damasio A.R."/>
            <person name="Diallinas G."/>
            <person name="Emri T."/>
            <person name="Fekete E."/>
            <person name="Flipphi M."/>
            <person name="Freyberg S."/>
            <person name="Gallo A."/>
            <person name="Gournas C."/>
            <person name="Habgood R."/>
            <person name="Hainaut M."/>
            <person name="Harispe M.L."/>
            <person name="Henrissat B."/>
            <person name="Hilden K.S."/>
            <person name="Hope R."/>
            <person name="Hossain A."/>
            <person name="Karabika E."/>
            <person name="Karaffa L."/>
            <person name="Karanyi Z."/>
            <person name="Krasevec N."/>
            <person name="Kuo A."/>
            <person name="Kusch H."/>
            <person name="LaButti K."/>
            <person name="Lagendijk E.L."/>
            <person name="Lapidus A."/>
            <person name="Levasseur A."/>
            <person name="Lindquist E."/>
            <person name="Lipzen A."/>
            <person name="Logrieco A.F."/>
            <person name="MacCabe A."/>
            <person name="Maekelae M.R."/>
            <person name="Malavazi I."/>
            <person name="Melin P."/>
            <person name="Meyer V."/>
            <person name="Mielnichuk N."/>
            <person name="Miskei M."/>
            <person name="Molnar A.P."/>
            <person name="Mule G."/>
            <person name="Ngan C.Y."/>
            <person name="Orejas M."/>
            <person name="Orosz E."/>
            <person name="Ouedraogo J.P."/>
            <person name="Overkamp K.M."/>
            <person name="Park H.-S."/>
            <person name="Perrone G."/>
            <person name="Piumi F."/>
            <person name="Punt P.J."/>
            <person name="Ram A.F."/>
            <person name="Ramon A."/>
            <person name="Rauscher S."/>
            <person name="Record E."/>
            <person name="Riano-Pachon D.M."/>
            <person name="Robert V."/>
            <person name="Roehrig J."/>
            <person name="Ruller R."/>
            <person name="Salamov A."/>
            <person name="Salih N.S."/>
            <person name="Samson R.A."/>
            <person name="Sandor E."/>
            <person name="Sanguinetti M."/>
            <person name="Schuetze T."/>
            <person name="Sepcic K."/>
            <person name="Shelest E."/>
            <person name="Sherlock G."/>
            <person name="Sophianopoulou V."/>
            <person name="Squina F.M."/>
            <person name="Sun H."/>
            <person name="Susca A."/>
            <person name="Todd R.B."/>
            <person name="Tsang A."/>
            <person name="Unkles S.E."/>
            <person name="van de Wiele N."/>
            <person name="van Rossen-Uffink D."/>
            <person name="Oliveira J.V."/>
            <person name="Vesth T.C."/>
            <person name="Visser J."/>
            <person name="Yu J.-H."/>
            <person name="Zhou M."/>
            <person name="Andersen M.R."/>
            <person name="Archer D.B."/>
            <person name="Baker S.E."/>
            <person name="Benoit I."/>
            <person name="Brakhage A.A."/>
            <person name="Braus G.H."/>
            <person name="Fischer R."/>
            <person name="Frisvad J.C."/>
            <person name="Goldman G.H."/>
            <person name="Houbraken J."/>
            <person name="Oakley B."/>
            <person name="Pocsi I."/>
            <person name="Scazzocchio C."/>
            <person name="Seiboth B."/>
            <person name="vanKuyk P.A."/>
            <person name="Wortman J."/>
            <person name="Dyer P.S."/>
            <person name="Grigoriev I.V."/>
        </authorList>
    </citation>
    <scope>NUCLEOTIDE SEQUENCE [LARGE SCALE GENOMIC DNA]</scope>
    <source>
        <strain evidence="5">ATCC 16872 / CBS 172.66 / WB 5094</strain>
    </source>
</reference>
<accession>A0A1L9X684</accession>
<dbReference type="GeneID" id="30977043"/>
<feature type="transmembrane region" description="Helical" evidence="2">
    <location>
        <begin position="215"/>
        <end position="240"/>
    </location>
</feature>
<dbReference type="OrthoDB" id="2560628at2759"/>
<keyword evidence="2" id="KW-0812">Transmembrane</keyword>
<dbReference type="PANTHER" id="PTHR42109:SF2">
    <property type="entry name" value="INTEGRAL MEMBRANE PROTEIN"/>
    <property type="match status" value="1"/>
</dbReference>
<dbReference type="InterPro" id="IPR056119">
    <property type="entry name" value="DUF7702"/>
</dbReference>
<feature type="transmembrane region" description="Helical" evidence="2">
    <location>
        <begin position="179"/>
        <end position="203"/>
    </location>
</feature>
<feature type="region of interest" description="Disordered" evidence="1">
    <location>
        <begin position="259"/>
        <end position="289"/>
    </location>
</feature>
<feature type="transmembrane region" description="Helical" evidence="2">
    <location>
        <begin position="109"/>
        <end position="128"/>
    </location>
</feature>
<gene>
    <name evidence="4" type="ORF">ASPACDRAFT_57317</name>
</gene>
<evidence type="ECO:0000256" key="2">
    <source>
        <dbReference type="SAM" id="Phobius"/>
    </source>
</evidence>
<dbReference type="EMBL" id="KV878971">
    <property type="protein sequence ID" value="OJK03965.1"/>
    <property type="molecule type" value="Genomic_DNA"/>
</dbReference>
<feature type="transmembrane region" description="Helical" evidence="2">
    <location>
        <begin position="148"/>
        <end position="167"/>
    </location>
</feature>
<protein>
    <recommendedName>
        <fullName evidence="3">DUF7702 domain-containing protein</fullName>
    </recommendedName>
</protein>
<dbReference type="VEuPathDB" id="FungiDB:ASPACDRAFT_57317"/>
<feature type="transmembrane region" description="Helical" evidence="2">
    <location>
        <begin position="6"/>
        <end position="27"/>
    </location>
</feature>
<keyword evidence="2" id="KW-1133">Transmembrane helix</keyword>
<organism evidence="4 5">
    <name type="scientific">Aspergillus aculeatus (strain ATCC 16872 / CBS 172.66 / WB 5094)</name>
    <dbReference type="NCBI Taxonomy" id="690307"/>
    <lineage>
        <taxon>Eukaryota</taxon>
        <taxon>Fungi</taxon>
        <taxon>Dikarya</taxon>
        <taxon>Ascomycota</taxon>
        <taxon>Pezizomycotina</taxon>
        <taxon>Eurotiomycetes</taxon>
        <taxon>Eurotiomycetidae</taxon>
        <taxon>Eurotiales</taxon>
        <taxon>Aspergillaceae</taxon>
        <taxon>Aspergillus</taxon>
        <taxon>Aspergillus subgen. Circumdati</taxon>
    </lineage>
</organism>
<feature type="domain" description="DUF7702" evidence="3">
    <location>
        <begin position="3"/>
        <end position="242"/>
    </location>
</feature>
<name>A0A1L9X684_ASPA1</name>
<dbReference type="RefSeq" id="XP_020060304.1">
    <property type="nucleotide sequence ID" value="XM_020203229.1"/>
</dbReference>
<dbReference type="Proteomes" id="UP000184546">
    <property type="component" value="Unassembled WGS sequence"/>
</dbReference>
<dbReference type="STRING" id="690307.A0A1L9X684"/>
<evidence type="ECO:0000313" key="4">
    <source>
        <dbReference type="EMBL" id="OJK03965.1"/>
    </source>
</evidence>
<dbReference type="AlphaFoldDB" id="A0A1L9X684"/>
<keyword evidence="5" id="KW-1185">Reference proteome</keyword>
<proteinExistence type="predicted"/>
<dbReference type="OMA" id="LCKTHGF"/>
<feature type="compositionally biased region" description="Polar residues" evidence="1">
    <location>
        <begin position="259"/>
        <end position="270"/>
    </location>
</feature>
<dbReference type="PANTHER" id="PTHR42109">
    <property type="entry name" value="UNPLACED GENOMIC SCAFFOLD UM_SCAF_CONTIG_1.265, WHOLE GENOME SHOTGUN SEQUENCE"/>
    <property type="match status" value="1"/>
</dbReference>
<evidence type="ECO:0000259" key="3">
    <source>
        <dbReference type="Pfam" id="PF24800"/>
    </source>
</evidence>